<name>A0ABR7JMA0_9FIRM</name>
<feature type="domain" description="tRNA nucleotidyltransferase/poly(A) polymerase RNA and SrmB- binding" evidence="10">
    <location>
        <begin position="172"/>
        <end position="224"/>
    </location>
</feature>
<dbReference type="EMBL" id="JACRWE010000002">
    <property type="protein sequence ID" value="MBC5996061.1"/>
    <property type="molecule type" value="Genomic_DNA"/>
</dbReference>
<dbReference type="PANTHER" id="PTHR46173:SF1">
    <property type="entry name" value="CCA TRNA NUCLEOTIDYLTRANSFERASE 1, MITOCHONDRIAL"/>
    <property type="match status" value="1"/>
</dbReference>
<sequence length="417" mass="48237">MEIYLPQKVKFIIDKMYENGYEAFIVGGCVRDSILGITPNDYDITTNAKPDEIIDIFKGFKIIDNGIKHGTVGVIIDKEVYEITTYRLEGEYENNRRPKDVEFTKYIEDDLKRRDFTINAIAYNDKLGIIDKFNGITDIKNKIVKTVGDPDERFNEDGLRLVRAIRFSSKLNFKIEDKTLKSIYKNIDIIKNISKERITGEFTKMILSDNPQDIILLYKTGIFKCIGIYSYMNKEKYNVFEKELGVLKYCPNDLAKRMAMLEYIIKKKKIPSTSIIDTLVYSKKLKKECMILVDCMLVDSIEVDQIEIKKLLNKVGPKILREALELKKVYNNYLISNIQNKNYASNEKDIIDGIIEKIVAIENNKECYKLNDLDINGKDLEKLGYKGKSIGEKLTELLNKVIESPELNKKETLIDLI</sequence>
<keyword evidence="3" id="KW-0819">tRNA processing</keyword>
<evidence type="ECO:0008006" key="13">
    <source>
        <dbReference type="Google" id="ProtNLM"/>
    </source>
</evidence>
<accession>A0ABR7JMA0</accession>
<dbReference type="Gene3D" id="3.30.460.10">
    <property type="entry name" value="Beta Polymerase, domain 2"/>
    <property type="match status" value="1"/>
</dbReference>
<gene>
    <name evidence="11" type="ORF">H8923_04750</name>
</gene>
<evidence type="ECO:0000313" key="12">
    <source>
        <dbReference type="Proteomes" id="UP000609849"/>
    </source>
</evidence>
<keyword evidence="5" id="KW-0479">Metal-binding</keyword>
<keyword evidence="8" id="KW-0694">RNA-binding</keyword>
<dbReference type="CDD" id="cd05398">
    <property type="entry name" value="NT_ClassII-CCAase"/>
    <property type="match status" value="1"/>
</dbReference>
<evidence type="ECO:0000256" key="4">
    <source>
        <dbReference type="ARBA" id="ARBA00022695"/>
    </source>
</evidence>
<dbReference type="Pfam" id="PF12627">
    <property type="entry name" value="PolyA_pol_RNAbd"/>
    <property type="match status" value="1"/>
</dbReference>
<dbReference type="RefSeq" id="WP_153924119.1">
    <property type="nucleotide sequence ID" value="NZ_JACRWE010000002.1"/>
</dbReference>
<comment type="caution">
    <text evidence="11">The sequence shown here is derived from an EMBL/GenBank/DDBJ whole genome shotgun (WGS) entry which is preliminary data.</text>
</comment>
<dbReference type="SUPFAM" id="SSF81301">
    <property type="entry name" value="Nucleotidyltransferase"/>
    <property type="match status" value="1"/>
</dbReference>
<reference evidence="11 12" key="1">
    <citation type="submission" date="2020-08" db="EMBL/GenBank/DDBJ databases">
        <authorList>
            <person name="Liu C."/>
            <person name="Sun Q."/>
        </authorList>
    </citation>
    <scope>NUCLEOTIDE SEQUENCE [LARGE SCALE GENOMIC DNA]</scope>
    <source>
        <strain evidence="11 12">NSJ-18</strain>
    </source>
</reference>
<comment type="similarity">
    <text evidence="8">Belongs to the tRNA nucleotidyltransferase/poly(A) polymerase family.</text>
</comment>
<evidence type="ECO:0000313" key="11">
    <source>
        <dbReference type="EMBL" id="MBC5996061.1"/>
    </source>
</evidence>
<evidence type="ECO:0000259" key="9">
    <source>
        <dbReference type="Pfam" id="PF01743"/>
    </source>
</evidence>
<keyword evidence="2 8" id="KW-0808">Transferase</keyword>
<proteinExistence type="inferred from homology"/>
<comment type="cofactor">
    <cofactor evidence="1">
        <name>Mg(2+)</name>
        <dbReference type="ChEBI" id="CHEBI:18420"/>
    </cofactor>
</comment>
<keyword evidence="12" id="KW-1185">Reference proteome</keyword>
<dbReference type="InterPro" id="IPR002646">
    <property type="entry name" value="PolA_pol_head_dom"/>
</dbReference>
<feature type="domain" description="Poly A polymerase head" evidence="9">
    <location>
        <begin position="23"/>
        <end position="144"/>
    </location>
</feature>
<evidence type="ECO:0000256" key="8">
    <source>
        <dbReference type="RuleBase" id="RU003953"/>
    </source>
</evidence>
<dbReference type="InterPro" id="IPR032828">
    <property type="entry name" value="PolyA_RNA-bd"/>
</dbReference>
<keyword evidence="4" id="KW-0548">Nucleotidyltransferase</keyword>
<evidence type="ECO:0000256" key="7">
    <source>
        <dbReference type="ARBA" id="ARBA00022842"/>
    </source>
</evidence>
<dbReference type="Proteomes" id="UP000609849">
    <property type="component" value="Unassembled WGS sequence"/>
</dbReference>
<dbReference type="Gene3D" id="1.10.3090.10">
    <property type="entry name" value="cca-adding enzyme, domain 2"/>
    <property type="match status" value="1"/>
</dbReference>
<evidence type="ECO:0000256" key="1">
    <source>
        <dbReference type="ARBA" id="ARBA00001946"/>
    </source>
</evidence>
<organism evidence="11 12">
    <name type="scientific">Romboutsia faecis</name>
    <dbReference type="NCBI Taxonomy" id="2764597"/>
    <lineage>
        <taxon>Bacteria</taxon>
        <taxon>Bacillati</taxon>
        <taxon>Bacillota</taxon>
        <taxon>Clostridia</taxon>
        <taxon>Peptostreptococcales</taxon>
        <taxon>Peptostreptococcaceae</taxon>
        <taxon>Romboutsia</taxon>
    </lineage>
</organism>
<protein>
    <recommendedName>
        <fullName evidence="13">CCA tRNA nucleotidyltransferase</fullName>
    </recommendedName>
</protein>
<dbReference type="SUPFAM" id="SSF81891">
    <property type="entry name" value="Poly A polymerase C-terminal region-like"/>
    <property type="match status" value="1"/>
</dbReference>
<dbReference type="InterPro" id="IPR050264">
    <property type="entry name" value="Bact_CCA-adding_enz_type3_sf"/>
</dbReference>
<dbReference type="Pfam" id="PF01743">
    <property type="entry name" value="PolyA_pol"/>
    <property type="match status" value="1"/>
</dbReference>
<keyword evidence="6" id="KW-0547">Nucleotide-binding</keyword>
<evidence type="ECO:0000256" key="5">
    <source>
        <dbReference type="ARBA" id="ARBA00022723"/>
    </source>
</evidence>
<evidence type="ECO:0000259" key="10">
    <source>
        <dbReference type="Pfam" id="PF12627"/>
    </source>
</evidence>
<evidence type="ECO:0000256" key="2">
    <source>
        <dbReference type="ARBA" id="ARBA00022679"/>
    </source>
</evidence>
<keyword evidence="7" id="KW-0460">Magnesium</keyword>
<dbReference type="PANTHER" id="PTHR46173">
    <property type="entry name" value="CCA TRNA NUCLEOTIDYLTRANSFERASE 1, MITOCHONDRIAL"/>
    <property type="match status" value="1"/>
</dbReference>
<evidence type="ECO:0000256" key="3">
    <source>
        <dbReference type="ARBA" id="ARBA00022694"/>
    </source>
</evidence>
<dbReference type="InterPro" id="IPR043519">
    <property type="entry name" value="NT_sf"/>
</dbReference>
<evidence type="ECO:0000256" key="6">
    <source>
        <dbReference type="ARBA" id="ARBA00022741"/>
    </source>
</evidence>